<feature type="region of interest" description="Disordered" evidence="3">
    <location>
        <begin position="1"/>
        <end position="23"/>
    </location>
</feature>
<name>A0A1B1NAT9_9MICO</name>
<evidence type="ECO:0000256" key="2">
    <source>
        <dbReference type="PROSITE-ProRule" id="PRU00252"/>
    </source>
</evidence>
<keyword evidence="1 2" id="KW-0238">DNA-binding</keyword>
<evidence type="ECO:0000313" key="5">
    <source>
        <dbReference type="Proteomes" id="UP000092482"/>
    </source>
</evidence>
<feature type="compositionally biased region" description="Acidic residues" evidence="3">
    <location>
        <begin position="151"/>
        <end position="164"/>
    </location>
</feature>
<dbReference type="Gene3D" id="2.40.50.140">
    <property type="entry name" value="Nucleic acid-binding proteins"/>
    <property type="match status" value="1"/>
</dbReference>
<dbReference type="EMBL" id="CP014989">
    <property type="protein sequence ID" value="ANS78547.1"/>
    <property type="molecule type" value="Genomic_DNA"/>
</dbReference>
<dbReference type="OrthoDB" id="4427276at2"/>
<organism evidence="4 5">
    <name type="scientific">Serinicoccus hydrothermalis</name>
    <dbReference type="NCBI Taxonomy" id="1758689"/>
    <lineage>
        <taxon>Bacteria</taxon>
        <taxon>Bacillati</taxon>
        <taxon>Actinomycetota</taxon>
        <taxon>Actinomycetes</taxon>
        <taxon>Micrococcales</taxon>
        <taxon>Ornithinimicrobiaceae</taxon>
        <taxon>Serinicoccus</taxon>
    </lineage>
</organism>
<keyword evidence="5" id="KW-1185">Reference proteome</keyword>
<dbReference type="PROSITE" id="PS50935">
    <property type="entry name" value="SSB"/>
    <property type="match status" value="1"/>
</dbReference>
<dbReference type="Pfam" id="PF00436">
    <property type="entry name" value="SSB"/>
    <property type="match status" value="1"/>
</dbReference>
<evidence type="ECO:0000256" key="3">
    <source>
        <dbReference type="SAM" id="MobiDB-lite"/>
    </source>
</evidence>
<feature type="compositionally biased region" description="Polar residues" evidence="3">
    <location>
        <begin position="1"/>
        <end position="13"/>
    </location>
</feature>
<dbReference type="STRING" id="1758689.SGUI_1151"/>
<evidence type="ECO:0000313" key="4">
    <source>
        <dbReference type="EMBL" id="ANS78547.1"/>
    </source>
</evidence>
<feature type="compositionally biased region" description="Low complexity" evidence="3">
    <location>
        <begin position="165"/>
        <end position="178"/>
    </location>
</feature>
<gene>
    <name evidence="4" type="ORF">SGUI_1151</name>
</gene>
<proteinExistence type="predicted"/>
<reference evidence="4 5" key="1">
    <citation type="submission" date="2016-03" db="EMBL/GenBank/DDBJ databases">
        <title>Shallow-sea hydrothermal system.</title>
        <authorList>
            <person name="Tang K."/>
        </authorList>
    </citation>
    <scope>NUCLEOTIDE SEQUENCE [LARGE SCALE GENOMIC DNA]</scope>
    <source>
        <strain evidence="4 5">JLT9</strain>
    </source>
</reference>
<dbReference type="KEGG" id="serj:SGUI_1151"/>
<dbReference type="RefSeq" id="WP_066637458.1">
    <property type="nucleotide sequence ID" value="NZ_CP014989.1"/>
</dbReference>
<sequence length="178" mass="19172">MMNEPTITVSGNVTRDPERRVGKESGNDFAVVPIAVNRRKFDRTQEAWVTSDTTYVDLLAFGPKGATALASFKKGDPVIAHGRVTLHEWQTESSAGARLVVDVDSLGHDVSLGVSRFSKGWVSYDGDRSADYDPSPQNDLVGAVDRRADGEPEPDIAVDEDGVVQDDQQADAALARSA</sequence>
<protein>
    <submittedName>
        <fullName evidence="4">Single-strand binding protein</fullName>
    </submittedName>
</protein>
<accession>A0A1B1NAT9</accession>
<feature type="region of interest" description="Disordered" evidence="3">
    <location>
        <begin position="128"/>
        <end position="178"/>
    </location>
</feature>
<dbReference type="CDD" id="cd04496">
    <property type="entry name" value="SSB_OBF"/>
    <property type="match status" value="1"/>
</dbReference>
<dbReference type="SUPFAM" id="SSF50249">
    <property type="entry name" value="Nucleic acid-binding proteins"/>
    <property type="match status" value="1"/>
</dbReference>
<dbReference type="InterPro" id="IPR000424">
    <property type="entry name" value="Primosome_PriB/ssb"/>
</dbReference>
<dbReference type="AlphaFoldDB" id="A0A1B1NAT9"/>
<evidence type="ECO:0000256" key="1">
    <source>
        <dbReference type="ARBA" id="ARBA00023125"/>
    </source>
</evidence>
<dbReference type="GO" id="GO:0003697">
    <property type="term" value="F:single-stranded DNA binding"/>
    <property type="evidence" value="ECO:0007669"/>
    <property type="project" value="InterPro"/>
</dbReference>
<dbReference type="Proteomes" id="UP000092482">
    <property type="component" value="Chromosome"/>
</dbReference>
<dbReference type="InterPro" id="IPR012340">
    <property type="entry name" value="NA-bd_OB-fold"/>
</dbReference>